<dbReference type="Gene3D" id="1.10.260.40">
    <property type="entry name" value="lambda repressor-like DNA-binding domains"/>
    <property type="match status" value="1"/>
</dbReference>
<keyword evidence="6" id="KW-1185">Reference proteome</keyword>
<name>A0ABV8LPZ5_9ACTN</name>
<dbReference type="InterPro" id="IPR010982">
    <property type="entry name" value="Lambda_DNA-bd_dom_sf"/>
</dbReference>
<reference evidence="6" key="1">
    <citation type="journal article" date="2019" name="Int. J. Syst. Evol. Microbiol.">
        <title>The Global Catalogue of Microorganisms (GCM) 10K type strain sequencing project: providing services to taxonomists for standard genome sequencing and annotation.</title>
        <authorList>
            <consortium name="The Broad Institute Genomics Platform"/>
            <consortium name="The Broad Institute Genome Sequencing Center for Infectious Disease"/>
            <person name="Wu L."/>
            <person name="Ma J."/>
        </authorList>
    </citation>
    <scope>NUCLEOTIDE SEQUENCE [LARGE SCALE GENOMIC DNA]</scope>
    <source>
        <strain evidence="6">CGMCC 4.7289</strain>
    </source>
</reference>
<feature type="domain" description="HTH lacI-type" evidence="4">
    <location>
        <begin position="5"/>
        <end position="60"/>
    </location>
</feature>
<gene>
    <name evidence="5" type="ORF">ACFOZ4_19600</name>
</gene>
<keyword evidence="3" id="KW-0804">Transcription</keyword>
<dbReference type="InterPro" id="IPR000843">
    <property type="entry name" value="HTH_LacI"/>
</dbReference>
<dbReference type="CDD" id="cd01392">
    <property type="entry name" value="HTH_LacI"/>
    <property type="match status" value="1"/>
</dbReference>
<protein>
    <submittedName>
        <fullName evidence="5">LacI family DNA-binding transcriptional regulator</fullName>
    </submittedName>
</protein>
<dbReference type="Proteomes" id="UP001595816">
    <property type="component" value="Unassembled WGS sequence"/>
</dbReference>
<accession>A0ABV8LPZ5</accession>
<dbReference type="CDD" id="cd06279">
    <property type="entry name" value="PBP1_LacI-like"/>
    <property type="match status" value="1"/>
</dbReference>
<keyword evidence="1" id="KW-0805">Transcription regulation</keyword>
<dbReference type="PANTHER" id="PTHR30146:SF138">
    <property type="entry name" value="TRANSCRIPTIONAL REGULATORY PROTEIN"/>
    <property type="match status" value="1"/>
</dbReference>
<evidence type="ECO:0000256" key="1">
    <source>
        <dbReference type="ARBA" id="ARBA00023015"/>
    </source>
</evidence>
<organism evidence="5 6">
    <name type="scientific">Hamadaea flava</name>
    <dbReference type="NCBI Taxonomy" id="1742688"/>
    <lineage>
        <taxon>Bacteria</taxon>
        <taxon>Bacillati</taxon>
        <taxon>Actinomycetota</taxon>
        <taxon>Actinomycetes</taxon>
        <taxon>Micromonosporales</taxon>
        <taxon>Micromonosporaceae</taxon>
        <taxon>Hamadaea</taxon>
    </lineage>
</organism>
<dbReference type="Pfam" id="PF13377">
    <property type="entry name" value="Peripla_BP_3"/>
    <property type="match status" value="1"/>
</dbReference>
<dbReference type="Gene3D" id="3.40.50.2300">
    <property type="match status" value="2"/>
</dbReference>
<proteinExistence type="predicted"/>
<dbReference type="SMART" id="SM00354">
    <property type="entry name" value="HTH_LACI"/>
    <property type="match status" value="1"/>
</dbReference>
<dbReference type="GO" id="GO:0003677">
    <property type="term" value="F:DNA binding"/>
    <property type="evidence" value="ECO:0007669"/>
    <property type="project" value="UniProtKB-KW"/>
</dbReference>
<dbReference type="PANTHER" id="PTHR30146">
    <property type="entry name" value="LACI-RELATED TRANSCRIPTIONAL REPRESSOR"/>
    <property type="match status" value="1"/>
</dbReference>
<evidence type="ECO:0000256" key="2">
    <source>
        <dbReference type="ARBA" id="ARBA00023125"/>
    </source>
</evidence>
<evidence type="ECO:0000256" key="3">
    <source>
        <dbReference type="ARBA" id="ARBA00023163"/>
    </source>
</evidence>
<comment type="caution">
    <text evidence="5">The sequence shown here is derived from an EMBL/GenBank/DDBJ whole genome shotgun (WGS) entry which is preliminary data.</text>
</comment>
<dbReference type="RefSeq" id="WP_253752500.1">
    <property type="nucleotide sequence ID" value="NZ_JAMZDZ010000001.1"/>
</dbReference>
<dbReference type="PROSITE" id="PS50932">
    <property type="entry name" value="HTH_LACI_2"/>
    <property type="match status" value="1"/>
</dbReference>
<dbReference type="EMBL" id="JBHSAY010000009">
    <property type="protein sequence ID" value="MFC4132820.1"/>
    <property type="molecule type" value="Genomic_DNA"/>
</dbReference>
<dbReference type="SUPFAM" id="SSF47413">
    <property type="entry name" value="lambda repressor-like DNA-binding domains"/>
    <property type="match status" value="1"/>
</dbReference>
<dbReference type="InterPro" id="IPR028082">
    <property type="entry name" value="Peripla_BP_I"/>
</dbReference>
<dbReference type="SUPFAM" id="SSF53822">
    <property type="entry name" value="Periplasmic binding protein-like I"/>
    <property type="match status" value="1"/>
</dbReference>
<evidence type="ECO:0000313" key="6">
    <source>
        <dbReference type="Proteomes" id="UP001595816"/>
    </source>
</evidence>
<sequence>MKVKPTLQTIADELGVSRSTVSNAYSRPDQLSPHLRDKILATARRLGYTGPHPGARSLRTGTVGAIGVLFTDDLRFAFTDPFAVQFLAGLAAAAQRHDTGLLLLPLSASNEETAASMVQSAVVDGFCSYCIPDWHAAWAAAEARGLPIVTGEHRNEGRLFVGIDEAAATRAAGEHLVRLGHRRIAVVSDWLIPERENHPVSLTDPDAVPYYVSRERLRGYAEALGQAGVPFGEIITINAAGNARADGAAAAAYTLDREERPTAIVALTDLLALGVLDALTQRGLAPGRDISVIGFDDIPEAATAGLTTVRQPAADRGRIAGELLLDPESAPPTGQVVLPTELIVRASTGPVSSRRS</sequence>
<dbReference type="InterPro" id="IPR046335">
    <property type="entry name" value="LacI/GalR-like_sensor"/>
</dbReference>
<evidence type="ECO:0000259" key="4">
    <source>
        <dbReference type="PROSITE" id="PS50932"/>
    </source>
</evidence>
<keyword evidence="2 5" id="KW-0238">DNA-binding</keyword>
<evidence type="ECO:0000313" key="5">
    <source>
        <dbReference type="EMBL" id="MFC4132820.1"/>
    </source>
</evidence>